<comment type="caution">
    <text evidence="1">The sequence shown here is derived from an EMBL/GenBank/DDBJ whole genome shotgun (WGS) entry which is preliminary data.</text>
</comment>
<protein>
    <submittedName>
        <fullName evidence="1">Uncharacterized protein</fullName>
    </submittedName>
</protein>
<reference evidence="1 2" key="1">
    <citation type="submission" date="2021-03" db="EMBL/GenBank/DDBJ databases">
        <title>Sequencing the genomes of 1000 actinobacteria strains.</title>
        <authorList>
            <person name="Klenk H.-P."/>
        </authorList>
    </citation>
    <scope>NUCLEOTIDE SEQUENCE [LARGE SCALE GENOMIC DNA]</scope>
    <source>
        <strain evidence="1 2">DSM 44506</strain>
    </source>
</reference>
<sequence length="73" mass="8013">MQPVSVRAATPKAATTARIRRPRISSAPIFLNRSTHSLMSSAAFAARLLYDAPAESVPARERMRNTYPVNLVC</sequence>
<evidence type="ECO:0000313" key="1">
    <source>
        <dbReference type="EMBL" id="MBP2333238.1"/>
    </source>
</evidence>
<dbReference type="EMBL" id="JAGINY010000001">
    <property type="protein sequence ID" value="MBP2333238.1"/>
    <property type="molecule type" value="Genomic_DNA"/>
</dbReference>
<organism evidence="1 2">
    <name type="scientific">Corynebacterium freneyi</name>
    <dbReference type="NCBI Taxonomy" id="134034"/>
    <lineage>
        <taxon>Bacteria</taxon>
        <taxon>Bacillati</taxon>
        <taxon>Actinomycetota</taxon>
        <taxon>Actinomycetes</taxon>
        <taxon>Mycobacteriales</taxon>
        <taxon>Corynebacteriaceae</taxon>
        <taxon>Corynebacterium</taxon>
    </lineage>
</organism>
<accession>A0ABS4U9M3</accession>
<name>A0ABS4U9M3_9CORY</name>
<dbReference type="Proteomes" id="UP001519305">
    <property type="component" value="Unassembled WGS sequence"/>
</dbReference>
<gene>
    <name evidence="1" type="ORF">JOF33_001937</name>
</gene>
<keyword evidence="2" id="KW-1185">Reference proteome</keyword>
<proteinExistence type="predicted"/>
<evidence type="ECO:0000313" key="2">
    <source>
        <dbReference type="Proteomes" id="UP001519305"/>
    </source>
</evidence>